<gene>
    <name evidence="2" type="ORF">V1I91_17840</name>
</gene>
<evidence type="ECO:0000256" key="1">
    <source>
        <dbReference type="SAM" id="Phobius"/>
    </source>
</evidence>
<protein>
    <submittedName>
        <fullName evidence="2">DoxX family protein</fullName>
    </submittedName>
</protein>
<feature type="transmembrane region" description="Helical" evidence="1">
    <location>
        <begin position="59"/>
        <end position="80"/>
    </location>
</feature>
<feature type="transmembrane region" description="Helical" evidence="1">
    <location>
        <begin position="87"/>
        <end position="109"/>
    </location>
</feature>
<organism evidence="2 3">
    <name type="scientific">Maribacter cobaltidurans</name>
    <dbReference type="NCBI Taxonomy" id="1178778"/>
    <lineage>
        <taxon>Bacteria</taxon>
        <taxon>Pseudomonadati</taxon>
        <taxon>Bacteroidota</taxon>
        <taxon>Flavobacteriia</taxon>
        <taxon>Flavobacteriales</taxon>
        <taxon>Flavobacteriaceae</taxon>
        <taxon>Maribacter</taxon>
    </lineage>
</organism>
<evidence type="ECO:0000313" key="3">
    <source>
        <dbReference type="Proteomes" id="UP001356308"/>
    </source>
</evidence>
<keyword evidence="3" id="KW-1185">Reference proteome</keyword>
<evidence type="ECO:0000313" key="2">
    <source>
        <dbReference type="EMBL" id="MEE1977944.1"/>
    </source>
</evidence>
<reference evidence="2 3" key="1">
    <citation type="submission" date="2024-01" db="EMBL/GenBank/DDBJ databases">
        <title>Maribacter spp. originated from different algae showed divergent polysaccharides utilization ability.</title>
        <authorList>
            <person name="Wang H."/>
            <person name="Wu Y."/>
        </authorList>
    </citation>
    <scope>NUCLEOTIDE SEQUENCE [LARGE SCALE GENOMIC DNA]</scope>
    <source>
        <strain evidence="2 3">PR1</strain>
    </source>
</reference>
<feature type="transmembrane region" description="Helical" evidence="1">
    <location>
        <begin position="12"/>
        <end position="30"/>
    </location>
</feature>
<keyword evidence="1" id="KW-1133">Transmembrane helix</keyword>
<accession>A0ABU7IY80</accession>
<name>A0ABU7IY80_9FLAO</name>
<comment type="caution">
    <text evidence="2">The sequence shown here is derived from an EMBL/GenBank/DDBJ whole genome shotgun (WGS) entry which is preliminary data.</text>
</comment>
<sequence>MNHLQEKIIKVFLRVALSTAFLSAVFDRLGSWPKEVSAWGNWENFLNYTHTLLPWIPDIFVPFVGLIATVLEVVFAICLLTGFKTELFAKLSGILLLCFALSMTFTTGLKASLDYSVFTAAAAAFSLSMKTNKYFEVDSILKKNKS</sequence>
<dbReference type="EMBL" id="JAZDDG010000009">
    <property type="protein sequence ID" value="MEE1977944.1"/>
    <property type="molecule type" value="Genomic_DNA"/>
</dbReference>
<proteinExistence type="predicted"/>
<dbReference type="Proteomes" id="UP001356308">
    <property type="component" value="Unassembled WGS sequence"/>
</dbReference>
<dbReference type="RefSeq" id="WP_272652625.1">
    <property type="nucleotide sequence ID" value="NZ_JAZDDG010000009.1"/>
</dbReference>
<keyword evidence="1" id="KW-0472">Membrane</keyword>
<keyword evidence="1" id="KW-0812">Transmembrane</keyword>